<evidence type="ECO:0000256" key="3">
    <source>
        <dbReference type="ARBA" id="ARBA00023054"/>
    </source>
</evidence>
<evidence type="ECO:0000256" key="5">
    <source>
        <dbReference type="SAM" id="Coils"/>
    </source>
</evidence>
<feature type="coiled-coil region" evidence="5">
    <location>
        <begin position="350"/>
        <end position="398"/>
    </location>
</feature>
<proteinExistence type="predicted"/>
<dbReference type="GO" id="GO:0005813">
    <property type="term" value="C:centrosome"/>
    <property type="evidence" value="ECO:0007669"/>
    <property type="project" value="UniProtKB-SubCell"/>
</dbReference>
<evidence type="ECO:0008006" key="8">
    <source>
        <dbReference type="Google" id="ProtNLM"/>
    </source>
</evidence>
<reference evidence="7" key="1">
    <citation type="submission" date="2015-11" db="EMBL/GenBank/DDBJ databases">
        <title>De novo transcriptome assembly of four potential Pierce s Disease insect vectors from Arizona vineyards.</title>
        <authorList>
            <person name="Tassone E.E."/>
        </authorList>
    </citation>
    <scope>NUCLEOTIDE SEQUENCE</scope>
</reference>
<dbReference type="SMART" id="SM00368">
    <property type="entry name" value="LRR_RI"/>
    <property type="match status" value="5"/>
</dbReference>
<dbReference type="PANTHER" id="PTHR23170">
    <property type="entry name" value="NY-REN-58 ANTIGEN"/>
    <property type="match status" value="1"/>
</dbReference>
<evidence type="ECO:0000313" key="7">
    <source>
        <dbReference type="EMBL" id="JAT34032.1"/>
    </source>
</evidence>
<keyword evidence="2" id="KW-0963">Cytoplasm</keyword>
<evidence type="ECO:0000256" key="2">
    <source>
        <dbReference type="ARBA" id="ARBA00022490"/>
    </source>
</evidence>
<feature type="coiled-coil region" evidence="5">
    <location>
        <begin position="436"/>
        <end position="463"/>
    </location>
</feature>
<accession>A0A1B6MDN0</accession>
<keyword evidence="3 5" id="KW-0175">Coiled coil</keyword>
<evidence type="ECO:0000256" key="1">
    <source>
        <dbReference type="ARBA" id="ARBA00004300"/>
    </source>
</evidence>
<dbReference type="PANTHER" id="PTHR23170:SF3">
    <property type="entry name" value="LEUCINE-RICH REPEAT-CONTAINING PROTEIN 45"/>
    <property type="match status" value="1"/>
</dbReference>
<dbReference type="SUPFAM" id="SSF52047">
    <property type="entry name" value="RNI-like"/>
    <property type="match status" value="1"/>
</dbReference>
<dbReference type="Gene3D" id="3.80.10.10">
    <property type="entry name" value="Ribonuclease Inhibitor"/>
    <property type="match status" value="2"/>
</dbReference>
<organism evidence="7">
    <name type="scientific">Graphocephala atropunctata</name>
    <dbReference type="NCBI Taxonomy" id="36148"/>
    <lineage>
        <taxon>Eukaryota</taxon>
        <taxon>Metazoa</taxon>
        <taxon>Ecdysozoa</taxon>
        <taxon>Arthropoda</taxon>
        <taxon>Hexapoda</taxon>
        <taxon>Insecta</taxon>
        <taxon>Pterygota</taxon>
        <taxon>Neoptera</taxon>
        <taxon>Paraneoptera</taxon>
        <taxon>Hemiptera</taxon>
        <taxon>Auchenorrhyncha</taxon>
        <taxon>Membracoidea</taxon>
        <taxon>Cicadellidae</taxon>
        <taxon>Cicadellinae</taxon>
        <taxon>Cicadellini</taxon>
        <taxon>Graphocephala</taxon>
    </lineage>
</organism>
<gene>
    <name evidence="7" type="ORF">g.14324</name>
</gene>
<comment type="subcellular location">
    <subcellularLocation>
        <location evidence="1">Cytoplasm</location>
        <location evidence="1">Cytoskeleton</location>
        <location evidence="1">Microtubule organizing center</location>
        <location evidence="1">Centrosome</location>
    </subcellularLocation>
</comment>
<dbReference type="AlphaFoldDB" id="A0A1B6MDN0"/>
<keyword evidence="4" id="KW-0206">Cytoskeleton</keyword>
<dbReference type="InterPro" id="IPR032675">
    <property type="entry name" value="LRR_dom_sf"/>
</dbReference>
<dbReference type="InterPro" id="IPR052116">
    <property type="entry name" value="Centro_Cilium_Assembly"/>
</dbReference>
<feature type="compositionally biased region" description="Basic and acidic residues" evidence="6">
    <location>
        <begin position="584"/>
        <end position="616"/>
    </location>
</feature>
<evidence type="ECO:0000256" key="4">
    <source>
        <dbReference type="ARBA" id="ARBA00023212"/>
    </source>
</evidence>
<dbReference type="Pfam" id="PF13516">
    <property type="entry name" value="LRR_6"/>
    <property type="match status" value="3"/>
</dbReference>
<feature type="coiled-coil region" evidence="5">
    <location>
        <begin position="262"/>
        <end position="317"/>
    </location>
</feature>
<sequence>MSESHIYKLWCAHLKVPPDSRIIKALIDVSKSGELDIAGMSVSCQMCDVLSRVVRQGKDIARLNVSDCLLLPEGLAVLLASIHQTRIHTLQLKGNNIGGPGVYKLSRMLSHSNNIKNLGLEWNNLGLCLEGMAQFCNILATNHSLEVLDLRNNQLDSQSATLLAAALRKNTALRALDLRWNLMEQAGGQSFLTALQANKTLTTLRLQGNSISNDLLTAIEHCVKHNCGMLRLESEFEARKELLANHAKTVNNQRTLELQQFAERTQQQISEMDRKMKEVQGILATKQKQVEELESILLETKRALEVSQREVQVLKEDLKLKDESQAAILRDYHLQLETVNKALAANKSAMSLLSEKLEEERKLREDVERERRRDKEKMRQLEEDVEREKEVLQATITEHVAAVDEERKQSQQRLALVAEEWSGRVEQKAAEQTRAEQVYRERLRALEAALETAERSRAEQSTQWNTERARWAEEKANIWAEAREKESCKVLLLSEKVDHLKEEKSSLENQLGVTNMTAQQLQRDNSVVVADLAELRRKLTAVQEELSSERLLTQKLRSEKSDDLRSLETVKGELASAQRAVSEANERQSELLRESHRLSKQLEDREKHISSIRREEKDRAGVLVAAIKSYVDQINSASS</sequence>
<evidence type="ECO:0000256" key="6">
    <source>
        <dbReference type="SAM" id="MobiDB-lite"/>
    </source>
</evidence>
<dbReference type="EMBL" id="GEBQ01005945">
    <property type="protein sequence ID" value="JAT34032.1"/>
    <property type="molecule type" value="Transcribed_RNA"/>
</dbReference>
<name>A0A1B6MDN0_9HEMI</name>
<feature type="region of interest" description="Disordered" evidence="6">
    <location>
        <begin position="578"/>
        <end position="616"/>
    </location>
</feature>
<dbReference type="InterPro" id="IPR001611">
    <property type="entry name" value="Leu-rich_rpt"/>
</dbReference>
<protein>
    <recommendedName>
        <fullName evidence="8">Leucine rich repeat containing 45</fullName>
    </recommendedName>
</protein>